<feature type="compositionally biased region" description="Basic and acidic residues" evidence="1">
    <location>
        <begin position="1"/>
        <end position="10"/>
    </location>
</feature>
<feature type="region of interest" description="Disordered" evidence="1">
    <location>
        <begin position="1"/>
        <end position="60"/>
    </location>
</feature>
<dbReference type="EMBL" id="WJXA01000011">
    <property type="protein sequence ID" value="KAF7126382.1"/>
    <property type="molecule type" value="Genomic_DNA"/>
</dbReference>
<proteinExistence type="predicted"/>
<gene>
    <name evidence="2" type="ORF">RHSIM_Rhsim11G0079400</name>
</gene>
<accession>A0A834L9T9</accession>
<comment type="caution">
    <text evidence="2">The sequence shown here is derived from an EMBL/GenBank/DDBJ whole genome shotgun (WGS) entry which is preliminary data.</text>
</comment>
<reference evidence="2" key="1">
    <citation type="submission" date="2019-11" db="EMBL/GenBank/DDBJ databases">
        <authorList>
            <person name="Liu Y."/>
            <person name="Hou J."/>
            <person name="Li T.-Q."/>
            <person name="Guan C.-H."/>
            <person name="Wu X."/>
            <person name="Wu H.-Z."/>
            <person name="Ling F."/>
            <person name="Zhang R."/>
            <person name="Shi X.-G."/>
            <person name="Ren J.-P."/>
            <person name="Chen E.-F."/>
            <person name="Sun J.-M."/>
        </authorList>
    </citation>
    <scope>NUCLEOTIDE SEQUENCE</scope>
    <source>
        <strain evidence="2">Adult_tree_wgs_1</strain>
        <tissue evidence="2">Leaves</tissue>
    </source>
</reference>
<keyword evidence="3" id="KW-1185">Reference proteome</keyword>
<sequence>MRTCKNEANPRRPTGGLVFTRSSGKPRGRPRRGSVQSTVGRGRGAAGDGATPQSSQVSVGIDGAARQSSQVSVGIDGAATQASQNFSGPRVEAEERAVVEALMLAGAVVVETEEGELMVEGGVVLEPEEGALMVEGAGLEGVVQ</sequence>
<dbReference type="AlphaFoldDB" id="A0A834L9T9"/>
<evidence type="ECO:0000256" key="1">
    <source>
        <dbReference type="SAM" id="MobiDB-lite"/>
    </source>
</evidence>
<dbReference type="OrthoDB" id="10524020at2759"/>
<evidence type="ECO:0000313" key="3">
    <source>
        <dbReference type="Proteomes" id="UP000626092"/>
    </source>
</evidence>
<protein>
    <submittedName>
        <fullName evidence="2">Uncharacterized protein</fullName>
    </submittedName>
</protein>
<evidence type="ECO:0000313" key="2">
    <source>
        <dbReference type="EMBL" id="KAF7126382.1"/>
    </source>
</evidence>
<name>A0A834L9T9_RHOSS</name>
<dbReference type="Proteomes" id="UP000626092">
    <property type="component" value="Unassembled WGS sequence"/>
</dbReference>
<organism evidence="2 3">
    <name type="scientific">Rhododendron simsii</name>
    <name type="common">Sims's rhododendron</name>
    <dbReference type="NCBI Taxonomy" id="118357"/>
    <lineage>
        <taxon>Eukaryota</taxon>
        <taxon>Viridiplantae</taxon>
        <taxon>Streptophyta</taxon>
        <taxon>Embryophyta</taxon>
        <taxon>Tracheophyta</taxon>
        <taxon>Spermatophyta</taxon>
        <taxon>Magnoliopsida</taxon>
        <taxon>eudicotyledons</taxon>
        <taxon>Gunneridae</taxon>
        <taxon>Pentapetalae</taxon>
        <taxon>asterids</taxon>
        <taxon>Ericales</taxon>
        <taxon>Ericaceae</taxon>
        <taxon>Ericoideae</taxon>
        <taxon>Rhodoreae</taxon>
        <taxon>Rhododendron</taxon>
    </lineage>
</organism>